<feature type="compositionally biased region" description="Pro residues" evidence="1">
    <location>
        <begin position="317"/>
        <end position="333"/>
    </location>
</feature>
<dbReference type="PANTHER" id="PTHR35894:SF1">
    <property type="entry name" value="PHOSPHORIBULOKINASE _ URIDINE KINASE FAMILY"/>
    <property type="match status" value="1"/>
</dbReference>
<evidence type="ECO:0000313" key="4">
    <source>
        <dbReference type="Proteomes" id="UP000760480"/>
    </source>
</evidence>
<organism evidence="3 4">
    <name type="scientific">Candidatus Competibacter phosphatis</name>
    <dbReference type="NCBI Taxonomy" id="221280"/>
    <lineage>
        <taxon>Bacteria</taxon>
        <taxon>Pseudomonadati</taxon>
        <taxon>Pseudomonadota</taxon>
        <taxon>Gammaproteobacteria</taxon>
        <taxon>Candidatus Competibacteraceae</taxon>
        <taxon>Candidatus Competibacter</taxon>
    </lineage>
</organism>
<comment type="caution">
    <text evidence="3">The sequence shown here is derived from an EMBL/GenBank/DDBJ whole genome shotgun (WGS) entry which is preliminary data.</text>
</comment>
<dbReference type="Gene3D" id="2.60.200.20">
    <property type="match status" value="1"/>
</dbReference>
<feature type="domain" description="ORC1/DEAH AAA+ ATPase" evidence="2">
    <location>
        <begin position="14"/>
        <end position="116"/>
    </location>
</feature>
<keyword evidence="4" id="KW-1185">Reference proteome</keyword>
<evidence type="ECO:0000313" key="3">
    <source>
        <dbReference type="EMBL" id="NMQ19472.1"/>
    </source>
</evidence>
<dbReference type="CDD" id="cd00060">
    <property type="entry name" value="FHA"/>
    <property type="match status" value="1"/>
</dbReference>
<sequence>MARRWYCAAAWRKPPIFFFILLNNANLDFPDILNYLCISLQLPAEGLNIEQQSHLLLDTVAAHARRNQPVALLIDDAQHLRIGVLSRLLDFVETAVEPDQRLRIVLAGLPEIEGKLRQPELRRLHEQVQVRCHLERLSGMETELFINHQFKAAGYAGEGLFSPAVIERIDHYSQGVPRAVAMLCDAMFLFASLESEREITPGLVDEAARNCFLGERAQSGSGTVGPLWQDAVGETGSAPTDGDGFDLRLDLDLDLPLDFDLDPDRTSVAERPVVAAGGELRLAPIPPRESASMPPVAESPVAVDPAPSMGLASVAPPAEPAPPRESMPVPPVAESPVAVDPAPAMGWASTAPPAEPVPPAVESTTSVLREFAQLLGELAAKQEYREPRDREAVDYFRNRYLRWARGGPVQADEYQRRIARLTETQQPVLVSLAVTMSPTSERENTLCALLVNPSWWLYREIRLRLRSPDLVFVDEGRVPPLRLLDGREAQPVYIGYRCPHAGPVQTTLWLELDLCDHRGEWHAYDNRCEIRLDFTRPIESKQEPVAGAASRSDRFWPDPLLDKTASSGWLLNEPVAEREETEADTLACTLPLELEADPERSYSLRATSPASGQALSRGTPLTRALLLPENSAHAVARIELVSRPLMIFGRHSAAAGTGFGDFTLGFVPKYNRISRLHSVICALGDQLALMSASDEGYTYTGRNGQRLERGSWQLLEVDDVLDVCDLYRLKLFLAWDHKGEHAPLDWDSQEPRDKFGRYLLELVDVLHQRDRQANADALRDKLKTRYLKLLHMQERVARLNGVGNPGALLYARFEREDAARRQIVHYYVPKWLSLGSSPQAGLRVSAPGVVPRHAELLFRDGMYWIQNLAEPGSVRVGCHSLATNEVLALEAGDMLRIGTARFSFEAY</sequence>
<reference evidence="3 4" key="1">
    <citation type="submission" date="2019-03" db="EMBL/GenBank/DDBJ databases">
        <title>Metabolic reconstructions from genomes of highly enriched 'Candidatus Accumulibacter' and 'Candidatus Competibacter' bioreactor populations.</title>
        <authorList>
            <person name="Annavajhala M.K."/>
            <person name="Welles L."/>
            <person name="Abbas B."/>
            <person name="Sorokin D."/>
            <person name="Park H."/>
            <person name="Van Loosdrecht M."/>
            <person name="Chandran K."/>
        </authorList>
    </citation>
    <scope>NUCLEOTIDE SEQUENCE [LARGE SCALE GENOMIC DNA]</scope>
    <source>
        <strain evidence="3 4">SBR_G</strain>
    </source>
</reference>
<evidence type="ECO:0000259" key="2">
    <source>
        <dbReference type="Pfam" id="PF13401"/>
    </source>
</evidence>
<protein>
    <recommendedName>
        <fullName evidence="2">ORC1/DEAH AAA+ ATPase domain-containing protein</fullName>
    </recommendedName>
</protein>
<dbReference type="InterPro" id="IPR008984">
    <property type="entry name" value="SMAD_FHA_dom_sf"/>
</dbReference>
<dbReference type="InterPro" id="IPR052026">
    <property type="entry name" value="ExeA_AAA_ATPase_DNA-bind"/>
</dbReference>
<dbReference type="SUPFAM" id="SSF52540">
    <property type="entry name" value="P-loop containing nucleoside triphosphate hydrolases"/>
    <property type="match status" value="1"/>
</dbReference>
<dbReference type="Pfam" id="PF13401">
    <property type="entry name" value="AAA_22"/>
    <property type="match status" value="1"/>
</dbReference>
<dbReference type="PANTHER" id="PTHR35894">
    <property type="entry name" value="GENERAL SECRETION PATHWAY PROTEIN A-RELATED"/>
    <property type="match status" value="1"/>
</dbReference>
<dbReference type="InterPro" id="IPR027417">
    <property type="entry name" value="P-loop_NTPase"/>
</dbReference>
<accession>A0ABX1TL95</accession>
<dbReference type="Proteomes" id="UP000760480">
    <property type="component" value="Unassembled WGS sequence"/>
</dbReference>
<evidence type="ECO:0000256" key="1">
    <source>
        <dbReference type="SAM" id="MobiDB-lite"/>
    </source>
</evidence>
<proteinExistence type="predicted"/>
<dbReference type="RefSeq" id="WP_169248721.1">
    <property type="nucleotide sequence ID" value="NZ_SPMZ01000026.1"/>
</dbReference>
<dbReference type="SUPFAM" id="SSF49879">
    <property type="entry name" value="SMAD/FHA domain"/>
    <property type="match status" value="2"/>
</dbReference>
<feature type="region of interest" description="Disordered" evidence="1">
    <location>
        <begin position="284"/>
        <end position="335"/>
    </location>
</feature>
<name>A0ABX1TL95_9GAMM</name>
<gene>
    <name evidence="3" type="ORF">E4P82_09840</name>
</gene>
<dbReference type="InterPro" id="IPR049945">
    <property type="entry name" value="AAA_22"/>
</dbReference>
<dbReference type="EMBL" id="SPMZ01000026">
    <property type="protein sequence ID" value="NMQ19472.1"/>
    <property type="molecule type" value="Genomic_DNA"/>
</dbReference>